<keyword evidence="1" id="KW-0732">Signal</keyword>
<dbReference type="SUPFAM" id="SSF52821">
    <property type="entry name" value="Rhodanese/Cell cycle control phosphatase"/>
    <property type="match status" value="1"/>
</dbReference>
<comment type="caution">
    <text evidence="3">The sequence shown here is derived from an EMBL/GenBank/DDBJ whole genome shotgun (WGS) entry which is preliminary data.</text>
</comment>
<evidence type="ECO:0000256" key="1">
    <source>
        <dbReference type="SAM" id="SignalP"/>
    </source>
</evidence>
<name>A0A4U0F0T1_9FLAO</name>
<dbReference type="Pfam" id="PF00581">
    <property type="entry name" value="Rhodanese"/>
    <property type="match status" value="1"/>
</dbReference>
<gene>
    <name evidence="3" type="ORF">E5167_00860</name>
</gene>
<evidence type="ECO:0000313" key="3">
    <source>
        <dbReference type="EMBL" id="TJY37838.1"/>
    </source>
</evidence>
<dbReference type="RefSeq" id="WP_136840069.1">
    <property type="nucleotide sequence ID" value="NZ_SUPL01000001.1"/>
</dbReference>
<keyword evidence="4" id="KW-1185">Reference proteome</keyword>
<evidence type="ECO:0000259" key="2">
    <source>
        <dbReference type="PROSITE" id="PS50206"/>
    </source>
</evidence>
<dbReference type="PANTHER" id="PTHR43031:SF1">
    <property type="entry name" value="PYRIDINE NUCLEOTIDE-DISULPHIDE OXIDOREDUCTASE"/>
    <property type="match status" value="1"/>
</dbReference>
<organism evidence="3 4">
    <name type="scientific">Pontimicrobium aquaticum</name>
    <dbReference type="NCBI Taxonomy" id="2565367"/>
    <lineage>
        <taxon>Bacteria</taxon>
        <taxon>Pseudomonadati</taxon>
        <taxon>Bacteroidota</taxon>
        <taxon>Flavobacteriia</taxon>
        <taxon>Flavobacteriales</taxon>
        <taxon>Flavobacteriaceae</taxon>
        <taxon>Pontimicrobium</taxon>
    </lineage>
</organism>
<dbReference type="AlphaFoldDB" id="A0A4U0F0T1"/>
<dbReference type="NCBIfam" id="NF045521">
    <property type="entry name" value="rhoda_near_glyco"/>
    <property type="match status" value="1"/>
</dbReference>
<proteinExistence type="predicted"/>
<accession>A0A4U0F0T1</accession>
<dbReference type="SMART" id="SM00450">
    <property type="entry name" value="RHOD"/>
    <property type="match status" value="1"/>
</dbReference>
<dbReference type="Gene3D" id="3.40.250.10">
    <property type="entry name" value="Rhodanese-like domain"/>
    <property type="match status" value="1"/>
</dbReference>
<feature type="domain" description="Rhodanese" evidence="2">
    <location>
        <begin position="45"/>
        <end position="136"/>
    </location>
</feature>
<reference evidence="3 4" key="1">
    <citation type="submission" date="2019-04" db="EMBL/GenBank/DDBJ databases">
        <title>Lacinutrix sp. nov., isolated from marine water.</title>
        <authorList>
            <person name="Kim W."/>
        </authorList>
    </citation>
    <scope>NUCLEOTIDE SEQUENCE [LARGE SCALE GENOMIC DNA]</scope>
    <source>
        <strain evidence="3 4">CAU 1491</strain>
    </source>
</reference>
<sequence length="164" mass="19056">MKLITQILILLFSIFSFSQETMCDLLKNHNTKNIPYISVQELAMPKTEAIILDAREPKEYETSHIKNAIHIGYDNFNIETVSSIIKNKDMQIVVYCSIGIRSENIAKKLKKAGYTKVYNLYGGIFEWKNKDFNVYNSEATETESIHVFSKEWSQWLTKGIKVYE</sequence>
<evidence type="ECO:0000313" key="4">
    <source>
        <dbReference type="Proteomes" id="UP000307657"/>
    </source>
</evidence>
<dbReference type="PROSITE" id="PS50206">
    <property type="entry name" value="RHODANESE_3"/>
    <property type="match status" value="1"/>
</dbReference>
<feature type="signal peptide" evidence="1">
    <location>
        <begin position="1"/>
        <end position="18"/>
    </location>
</feature>
<dbReference type="Proteomes" id="UP000307657">
    <property type="component" value="Unassembled WGS sequence"/>
</dbReference>
<dbReference type="InterPro" id="IPR001763">
    <property type="entry name" value="Rhodanese-like_dom"/>
</dbReference>
<dbReference type="EMBL" id="SUPL01000001">
    <property type="protein sequence ID" value="TJY37838.1"/>
    <property type="molecule type" value="Genomic_DNA"/>
</dbReference>
<dbReference type="InterPro" id="IPR036873">
    <property type="entry name" value="Rhodanese-like_dom_sf"/>
</dbReference>
<protein>
    <submittedName>
        <fullName evidence="3">Rhodanese-like domain-containing protein</fullName>
    </submittedName>
</protein>
<dbReference type="OrthoDB" id="598065at2"/>
<dbReference type="InterPro" id="IPR050229">
    <property type="entry name" value="GlpE_sulfurtransferase"/>
</dbReference>
<dbReference type="PANTHER" id="PTHR43031">
    <property type="entry name" value="FAD-DEPENDENT OXIDOREDUCTASE"/>
    <property type="match status" value="1"/>
</dbReference>
<dbReference type="CDD" id="cd00158">
    <property type="entry name" value="RHOD"/>
    <property type="match status" value="1"/>
</dbReference>
<feature type="chain" id="PRO_5020533482" evidence="1">
    <location>
        <begin position="19"/>
        <end position="164"/>
    </location>
</feature>